<sequence length="70" mass="7144">MEAEIAQRPRADGLRSARCAAQMCSQLGPAVPPGSVLRHAWTGHEAVCMGWEGTSMGSAPALLEAAGAAP</sequence>
<evidence type="ECO:0000313" key="1">
    <source>
        <dbReference type="Ensembl" id="ENSGALP00010024562.1"/>
    </source>
</evidence>
<protein>
    <submittedName>
        <fullName evidence="1">Uncharacterized protein</fullName>
    </submittedName>
</protein>
<reference evidence="1" key="1">
    <citation type="submission" date="2020-11" db="EMBL/GenBank/DDBJ databases">
        <title>Gallus gallus (Chicken) genome, bGalGal1, GRCg7b, maternal haplotype autosomes + Z &amp; W.</title>
        <authorList>
            <person name="Warren W."/>
            <person name="Formenti G."/>
            <person name="Fedrigo O."/>
            <person name="Haase B."/>
            <person name="Mountcastle J."/>
            <person name="Balacco J."/>
            <person name="Tracey A."/>
            <person name="Schneider V."/>
            <person name="Okimoto R."/>
            <person name="Cheng H."/>
            <person name="Hawken R."/>
            <person name="Howe K."/>
            <person name="Jarvis E.D."/>
        </authorList>
    </citation>
    <scope>NUCLEOTIDE SEQUENCE [LARGE SCALE GENOMIC DNA]</scope>
    <source>
        <strain evidence="1">Broiler</strain>
    </source>
</reference>
<organism evidence="1 2">
    <name type="scientific">Gallus gallus</name>
    <name type="common">Chicken</name>
    <dbReference type="NCBI Taxonomy" id="9031"/>
    <lineage>
        <taxon>Eukaryota</taxon>
        <taxon>Metazoa</taxon>
        <taxon>Chordata</taxon>
        <taxon>Craniata</taxon>
        <taxon>Vertebrata</taxon>
        <taxon>Euteleostomi</taxon>
        <taxon>Archelosauria</taxon>
        <taxon>Archosauria</taxon>
        <taxon>Dinosauria</taxon>
        <taxon>Saurischia</taxon>
        <taxon>Theropoda</taxon>
        <taxon>Coelurosauria</taxon>
        <taxon>Aves</taxon>
        <taxon>Neognathae</taxon>
        <taxon>Galloanserae</taxon>
        <taxon>Galliformes</taxon>
        <taxon>Phasianidae</taxon>
        <taxon>Phasianinae</taxon>
        <taxon>Gallus</taxon>
    </lineage>
</organism>
<dbReference type="Proteomes" id="UP000000539">
    <property type="component" value="Chromosome 4"/>
</dbReference>
<evidence type="ECO:0000313" key="2">
    <source>
        <dbReference type="Proteomes" id="UP000000539"/>
    </source>
</evidence>
<dbReference type="Ensembl" id="ENSGALT00010041965.1">
    <property type="protein sequence ID" value="ENSGALP00010024562.1"/>
    <property type="gene ID" value="ENSGALG00010017394.1"/>
</dbReference>
<dbReference type="AlphaFoldDB" id="A0A8V0Z7X2"/>
<keyword evidence="2" id="KW-1185">Reference proteome</keyword>
<reference evidence="1" key="2">
    <citation type="submission" date="2025-08" db="UniProtKB">
        <authorList>
            <consortium name="Ensembl"/>
        </authorList>
    </citation>
    <scope>IDENTIFICATION</scope>
    <source>
        <strain evidence="1">broiler</strain>
    </source>
</reference>
<accession>A0A8V0Z7X2</accession>
<reference evidence="1" key="3">
    <citation type="submission" date="2025-09" db="UniProtKB">
        <authorList>
            <consortium name="Ensembl"/>
        </authorList>
    </citation>
    <scope>IDENTIFICATION</scope>
    <source>
        <strain evidence="1">broiler</strain>
    </source>
</reference>
<name>A0A8V0Z7X2_CHICK</name>
<proteinExistence type="predicted"/>